<dbReference type="PROSITE" id="PS00211">
    <property type="entry name" value="ABC_TRANSPORTER_1"/>
    <property type="match status" value="1"/>
</dbReference>
<reference evidence="15 16" key="2">
    <citation type="submission" date="2010-03" db="EMBL/GenBank/DDBJ databases">
        <authorList>
            <person name="Pajon A."/>
        </authorList>
    </citation>
    <scope>NUCLEOTIDE SEQUENCE [LARGE SCALE GENOMIC DNA]</scope>
    <source>
        <strain evidence="15 16">SGP1</strain>
    </source>
</reference>
<dbReference type="RefSeq" id="WP_015556864.1">
    <property type="nucleotide sequence ID" value="NC_021038.1"/>
</dbReference>
<evidence type="ECO:0000256" key="5">
    <source>
        <dbReference type="ARBA" id="ARBA00022741"/>
    </source>
</evidence>
<comment type="similarity">
    <text evidence="2">Belongs to the ABC transporter superfamily.</text>
</comment>
<dbReference type="GO" id="GO:0005524">
    <property type="term" value="F:ATP binding"/>
    <property type="evidence" value="ECO:0007669"/>
    <property type="project" value="UniProtKB-KW"/>
</dbReference>
<protein>
    <recommendedName>
        <fullName evidence="12">Nickel import system ATP-binding protein NikD</fullName>
        <ecNumber evidence="11">7.2.2.11</ecNumber>
    </recommendedName>
</protein>
<comment type="subunit">
    <text evidence="10">The complex is composed of two ATP-binding proteins (NikD and NikE), two transmembrane proteins (NikB and NikC) and a solute-binding protein (NikA).</text>
</comment>
<evidence type="ECO:0000256" key="10">
    <source>
        <dbReference type="ARBA" id="ARBA00038669"/>
    </source>
</evidence>
<sequence length="289" mass="31148">MGELKDSLLRVCHLSVSFESYDTRLERVDYCAITDLSVSLERGEILAVVGSSGSGKSLLAHAVLGILPDNARVGGEMFYCGAVMTDGMKSRLRGREIAFIPQSVAYLDPLMRVGDQVCGTAGESARERQRAAFRHFNLKRETADSYPFQLSGGMARRVLLSTAFVADPELLIADEPTPGLDLELAIEALKDFRVMADQGKGILLITHDIDLALGVADKVAIFHEGRVVETAAAAAFSGDGAGLKHPYSRALFRALPQNGFSLERCPACGASEATWDVDGETMRCRCSDA</sequence>
<dbReference type="AlphaFoldDB" id="A0AB94IYB8"/>
<dbReference type="InterPro" id="IPR027417">
    <property type="entry name" value="P-loop_NTPase"/>
</dbReference>
<dbReference type="Gene3D" id="3.40.50.300">
    <property type="entry name" value="P-loop containing nucleotide triphosphate hydrolases"/>
    <property type="match status" value="1"/>
</dbReference>
<gene>
    <name evidence="15" type="ORF">SY1_18620</name>
</gene>
<evidence type="ECO:0000256" key="7">
    <source>
        <dbReference type="ARBA" id="ARBA00022967"/>
    </source>
</evidence>
<dbReference type="InterPro" id="IPR017871">
    <property type="entry name" value="ABC_transporter-like_CS"/>
</dbReference>
<keyword evidence="8" id="KW-0406">Ion transport</keyword>
<dbReference type="PROSITE" id="PS50893">
    <property type="entry name" value="ABC_TRANSPORTER_2"/>
    <property type="match status" value="1"/>
</dbReference>
<comment type="subcellular location">
    <subcellularLocation>
        <location evidence="1">Cell membrane</location>
        <topology evidence="1">Peripheral membrane protein</topology>
    </subcellularLocation>
</comment>
<keyword evidence="9" id="KW-0472">Membrane</keyword>
<dbReference type="SMART" id="SM00382">
    <property type="entry name" value="AAA"/>
    <property type="match status" value="1"/>
</dbReference>
<reference evidence="16" key="1">
    <citation type="submission" date="2010-03" db="EMBL/GenBank/DDBJ databases">
        <title>The genome sequence of Synergistetes sp. SGP1.</title>
        <authorList>
            <consortium name="metaHIT consortium -- http://www.metahit.eu/"/>
            <person name="Pajon A."/>
            <person name="Turner K."/>
            <person name="Parkhill J."/>
            <person name="Wade W."/>
            <person name="Vartoukian S."/>
        </authorList>
    </citation>
    <scope>NUCLEOTIDE SEQUENCE [LARGE SCALE GENOMIC DNA]</scope>
    <source>
        <strain evidence="16">SGP1</strain>
    </source>
</reference>
<evidence type="ECO:0000256" key="8">
    <source>
        <dbReference type="ARBA" id="ARBA00023065"/>
    </source>
</evidence>
<proteinExistence type="inferred from homology"/>
<evidence type="ECO:0000256" key="3">
    <source>
        <dbReference type="ARBA" id="ARBA00022448"/>
    </source>
</evidence>
<dbReference type="InterPro" id="IPR003593">
    <property type="entry name" value="AAA+_ATPase"/>
</dbReference>
<dbReference type="PANTHER" id="PTHR43297:SF13">
    <property type="entry name" value="NICKEL ABC TRANSPORTER, ATP-BINDING PROTEIN"/>
    <property type="match status" value="1"/>
</dbReference>
<dbReference type="InterPro" id="IPR050388">
    <property type="entry name" value="ABC_Ni/Peptide_Import"/>
</dbReference>
<dbReference type="EC" id="7.2.2.11" evidence="11"/>
<keyword evidence="3" id="KW-0813">Transport</keyword>
<dbReference type="GO" id="GO:0005886">
    <property type="term" value="C:plasma membrane"/>
    <property type="evidence" value="ECO:0007669"/>
    <property type="project" value="UniProtKB-SubCell"/>
</dbReference>
<evidence type="ECO:0000256" key="2">
    <source>
        <dbReference type="ARBA" id="ARBA00005417"/>
    </source>
</evidence>
<accession>A0AB94IYB8</accession>
<keyword evidence="16" id="KW-1185">Reference proteome</keyword>
<dbReference type="Pfam" id="PF00005">
    <property type="entry name" value="ABC_tran"/>
    <property type="match status" value="1"/>
</dbReference>
<evidence type="ECO:0000313" key="15">
    <source>
        <dbReference type="EMBL" id="CBL28717.1"/>
    </source>
</evidence>
<evidence type="ECO:0000256" key="11">
    <source>
        <dbReference type="ARBA" id="ARBA00039098"/>
    </source>
</evidence>
<evidence type="ECO:0000256" key="4">
    <source>
        <dbReference type="ARBA" id="ARBA00022475"/>
    </source>
</evidence>
<dbReference type="Proteomes" id="UP000008957">
    <property type="component" value="Chromosome"/>
</dbReference>
<dbReference type="GO" id="GO:0015413">
    <property type="term" value="F:ABC-type nickel transporter activity"/>
    <property type="evidence" value="ECO:0007669"/>
    <property type="project" value="UniProtKB-EC"/>
</dbReference>
<evidence type="ECO:0000256" key="1">
    <source>
        <dbReference type="ARBA" id="ARBA00004202"/>
    </source>
</evidence>
<evidence type="ECO:0000313" key="16">
    <source>
        <dbReference type="Proteomes" id="UP000008957"/>
    </source>
</evidence>
<dbReference type="GO" id="GO:0016887">
    <property type="term" value="F:ATP hydrolysis activity"/>
    <property type="evidence" value="ECO:0007669"/>
    <property type="project" value="InterPro"/>
</dbReference>
<feature type="domain" description="ABC transporter" evidence="14">
    <location>
        <begin position="9"/>
        <end position="249"/>
    </location>
</feature>
<keyword evidence="7" id="KW-1278">Translocase</keyword>
<evidence type="ECO:0000256" key="6">
    <source>
        <dbReference type="ARBA" id="ARBA00022840"/>
    </source>
</evidence>
<dbReference type="KEGG" id="sbr:SY1_18620"/>
<keyword evidence="5" id="KW-0547">Nucleotide-binding</keyword>
<evidence type="ECO:0000259" key="14">
    <source>
        <dbReference type="PROSITE" id="PS50893"/>
    </source>
</evidence>
<name>A0AB94IYB8_9BACT</name>
<keyword evidence="4" id="KW-1003">Cell membrane</keyword>
<evidence type="ECO:0000256" key="13">
    <source>
        <dbReference type="ARBA" id="ARBA00048610"/>
    </source>
</evidence>
<comment type="catalytic activity">
    <reaction evidence="13">
        <text>Ni(2+)(out) + ATP + H2O = Ni(2+)(in) + ADP + phosphate + H(+)</text>
        <dbReference type="Rhea" id="RHEA:15557"/>
        <dbReference type="ChEBI" id="CHEBI:15377"/>
        <dbReference type="ChEBI" id="CHEBI:15378"/>
        <dbReference type="ChEBI" id="CHEBI:30616"/>
        <dbReference type="ChEBI" id="CHEBI:43474"/>
        <dbReference type="ChEBI" id="CHEBI:49786"/>
        <dbReference type="ChEBI" id="CHEBI:456216"/>
        <dbReference type="EC" id="7.2.2.11"/>
    </reaction>
    <physiologicalReaction direction="left-to-right" evidence="13">
        <dbReference type="Rhea" id="RHEA:15558"/>
    </physiologicalReaction>
</comment>
<dbReference type="PANTHER" id="PTHR43297">
    <property type="entry name" value="OLIGOPEPTIDE TRANSPORT ATP-BINDING PROTEIN APPD"/>
    <property type="match status" value="1"/>
</dbReference>
<evidence type="ECO:0000256" key="9">
    <source>
        <dbReference type="ARBA" id="ARBA00023136"/>
    </source>
</evidence>
<dbReference type="SUPFAM" id="SSF52540">
    <property type="entry name" value="P-loop containing nucleoside triphosphate hydrolases"/>
    <property type="match status" value="1"/>
</dbReference>
<organism evidence="15 16">
    <name type="scientific">Fretibacterium fastidiosum</name>
    <dbReference type="NCBI Taxonomy" id="651822"/>
    <lineage>
        <taxon>Bacteria</taxon>
        <taxon>Thermotogati</taxon>
        <taxon>Synergistota</taxon>
        <taxon>Synergistia</taxon>
        <taxon>Synergistales</taxon>
        <taxon>Aminobacteriaceae</taxon>
        <taxon>Fretibacterium</taxon>
    </lineage>
</organism>
<keyword evidence="6" id="KW-0067">ATP-binding</keyword>
<dbReference type="InterPro" id="IPR003439">
    <property type="entry name" value="ABC_transporter-like_ATP-bd"/>
</dbReference>
<dbReference type="EMBL" id="FP929056">
    <property type="protein sequence ID" value="CBL28717.1"/>
    <property type="molecule type" value="Genomic_DNA"/>
</dbReference>
<evidence type="ECO:0000256" key="12">
    <source>
        <dbReference type="ARBA" id="ARBA00044143"/>
    </source>
</evidence>